<dbReference type="InterPro" id="IPR013736">
    <property type="entry name" value="Xaa-Pro_dipept_C"/>
</dbReference>
<evidence type="ECO:0000256" key="2">
    <source>
        <dbReference type="ARBA" id="ARBA00022801"/>
    </source>
</evidence>
<dbReference type="GO" id="GO:0008239">
    <property type="term" value="F:dipeptidyl-peptidase activity"/>
    <property type="evidence" value="ECO:0007669"/>
    <property type="project" value="InterPro"/>
</dbReference>
<dbReference type="AlphaFoldDB" id="A0A5B1L6W6"/>
<dbReference type="Proteomes" id="UP000325003">
    <property type="component" value="Unassembled WGS sequence"/>
</dbReference>
<dbReference type="Gene3D" id="3.40.50.1820">
    <property type="entry name" value="alpha/beta hydrolase"/>
    <property type="match status" value="2"/>
</dbReference>
<gene>
    <name evidence="4" type="ORF">F0U44_21010</name>
</gene>
<dbReference type="GO" id="GO:0052689">
    <property type="term" value="F:carboxylic ester hydrolase activity"/>
    <property type="evidence" value="ECO:0007669"/>
    <property type="project" value="UniProtKB-ARBA"/>
</dbReference>
<keyword evidence="5" id="KW-1185">Reference proteome</keyword>
<keyword evidence="2 4" id="KW-0378">Hydrolase</keyword>
<reference evidence="4 5" key="1">
    <citation type="submission" date="2019-09" db="EMBL/GenBank/DDBJ databases">
        <title>Nocardioides panacisoli sp. nov., isolated from the soil of a ginseng field.</title>
        <authorList>
            <person name="Cho C."/>
        </authorList>
    </citation>
    <scope>NUCLEOTIDE SEQUENCE [LARGE SCALE GENOMIC DNA]</scope>
    <source>
        <strain evidence="4 5">BN130099</strain>
    </source>
</reference>
<evidence type="ECO:0000256" key="1">
    <source>
        <dbReference type="ARBA" id="ARBA00008645"/>
    </source>
</evidence>
<comment type="caution">
    <text evidence="4">The sequence shown here is derived from an EMBL/GenBank/DDBJ whole genome shotgun (WGS) entry which is preliminary data.</text>
</comment>
<dbReference type="SUPFAM" id="SSF53474">
    <property type="entry name" value="alpha/beta-Hydrolases"/>
    <property type="match status" value="1"/>
</dbReference>
<evidence type="ECO:0000313" key="5">
    <source>
        <dbReference type="Proteomes" id="UP000325003"/>
    </source>
</evidence>
<dbReference type="PANTHER" id="PTHR22946">
    <property type="entry name" value="DIENELACTONE HYDROLASE DOMAIN-CONTAINING PROTEIN-RELATED"/>
    <property type="match status" value="1"/>
</dbReference>
<dbReference type="Pfam" id="PF02129">
    <property type="entry name" value="Peptidase_S15"/>
    <property type="match status" value="1"/>
</dbReference>
<feature type="domain" description="Xaa-Pro dipeptidyl-peptidase C-terminal" evidence="3">
    <location>
        <begin position="352"/>
        <end position="541"/>
    </location>
</feature>
<dbReference type="InterPro" id="IPR000383">
    <property type="entry name" value="Xaa-Pro-like_dom"/>
</dbReference>
<dbReference type="InterPro" id="IPR029058">
    <property type="entry name" value="AB_hydrolase_fold"/>
</dbReference>
<comment type="similarity">
    <text evidence="1">Belongs to the AB hydrolase superfamily.</text>
</comment>
<organism evidence="4 5">
    <name type="scientific">Nocardioides humilatus</name>
    <dbReference type="NCBI Taxonomy" id="2607660"/>
    <lineage>
        <taxon>Bacteria</taxon>
        <taxon>Bacillati</taxon>
        <taxon>Actinomycetota</taxon>
        <taxon>Actinomycetes</taxon>
        <taxon>Propionibacteriales</taxon>
        <taxon>Nocardioidaceae</taxon>
        <taxon>Nocardioides</taxon>
    </lineage>
</organism>
<sequence length="549" mass="57883">MRGSYGRARGRSSVSACAIKRRCLISTAMRTRLALMLAALVLPGLGVVRAVADEPTATDVDTFVTSFDGTRLQVHLMRTSVRAADGTAPVIAIAHGFGEAGPSDPDGARLAGAPTIRPVLDAGYDVLTWDARGHGGSEGNAMFDSPDYEVKDVQAILDWLAAQPGVQLDAPGDPRIGMVGASYGGIVQFLVAALDDRVDVIAPGYTSHDLARDSLSTNGKFKEGWGLGLAGMGGVGLIPAGLASPLGPQLHLIDPPAITGLLASVVRGTTTPAFTTYLDHRSPARYLRRITVPTLIQGGTSDTLFPLDSLVRDYSTLKARGVPVKLVWNCEGHSLCPGSDGPLEDHFNDVVIRWMDRWLKADASVDTGPQFEWLADNEDTYRSAVAYPPASDGALRGAGSGQLPLLATGPLSSVGFIFIGAQPAAALVVEVPIAAPSGPADVVGFPRLQLSYRGRAVPGKSWVYAQVLDARTHRVVGVQVTPVPVVLDGRPHRVSINLNAIATRADATSDYRLQIIAGSMIFGLQRSTGVVTFDDVRISLPVIDPARAR</sequence>
<reference evidence="4 5" key="2">
    <citation type="submission" date="2019-09" db="EMBL/GenBank/DDBJ databases">
        <authorList>
            <person name="Jin C."/>
        </authorList>
    </citation>
    <scope>NUCLEOTIDE SEQUENCE [LARGE SCALE GENOMIC DNA]</scope>
    <source>
        <strain evidence="4 5">BN130099</strain>
    </source>
</reference>
<dbReference type="PANTHER" id="PTHR22946:SF9">
    <property type="entry name" value="POLYKETIDE TRANSFERASE AF380"/>
    <property type="match status" value="1"/>
</dbReference>
<dbReference type="SMART" id="SM00939">
    <property type="entry name" value="PepX_C"/>
    <property type="match status" value="1"/>
</dbReference>
<name>A0A5B1L6W6_9ACTN</name>
<evidence type="ECO:0000259" key="3">
    <source>
        <dbReference type="SMART" id="SM00939"/>
    </source>
</evidence>
<accession>A0A5B1L6W6</accession>
<dbReference type="InterPro" id="IPR050261">
    <property type="entry name" value="FrsA_esterase"/>
</dbReference>
<evidence type="ECO:0000313" key="4">
    <source>
        <dbReference type="EMBL" id="KAA1415469.1"/>
    </source>
</evidence>
<protein>
    <submittedName>
        <fullName evidence="4">Alpha/beta fold hydrolase</fullName>
    </submittedName>
</protein>
<dbReference type="EMBL" id="VUJV01000009">
    <property type="protein sequence ID" value="KAA1415469.1"/>
    <property type="molecule type" value="Genomic_DNA"/>
</dbReference>
<proteinExistence type="inferred from homology"/>